<gene>
    <name evidence="2" type="ORF">FRX94_05775</name>
</gene>
<evidence type="ECO:0000256" key="1">
    <source>
        <dbReference type="SAM" id="Phobius"/>
    </source>
</evidence>
<organism evidence="2 3">
    <name type="scientific">Corynebacterium canis</name>
    <dbReference type="NCBI Taxonomy" id="679663"/>
    <lineage>
        <taxon>Bacteria</taxon>
        <taxon>Bacillati</taxon>
        <taxon>Actinomycetota</taxon>
        <taxon>Actinomycetes</taxon>
        <taxon>Mycobacteriales</taxon>
        <taxon>Corynebacteriaceae</taxon>
        <taxon>Corynebacterium</taxon>
    </lineage>
</organism>
<name>A0A5C5UJU8_9CORY</name>
<dbReference type="AlphaFoldDB" id="A0A5C5UJU8"/>
<feature type="transmembrane region" description="Helical" evidence="1">
    <location>
        <begin position="46"/>
        <end position="67"/>
    </location>
</feature>
<keyword evidence="1" id="KW-0472">Membrane</keyword>
<keyword evidence="1" id="KW-1133">Transmembrane helix</keyword>
<keyword evidence="1" id="KW-0812">Transmembrane</keyword>
<reference evidence="2 3" key="1">
    <citation type="submission" date="2019-08" db="EMBL/GenBank/DDBJ databases">
        <authorList>
            <person name="Lei W."/>
        </authorList>
    </citation>
    <scope>NUCLEOTIDE SEQUENCE [LARGE SCALE GENOMIC DNA]</scope>
    <source>
        <strain evidence="2 3">CCUG 58627</strain>
    </source>
</reference>
<evidence type="ECO:0000313" key="2">
    <source>
        <dbReference type="EMBL" id="TWT25635.1"/>
    </source>
</evidence>
<keyword evidence="3" id="KW-1185">Reference proteome</keyword>
<accession>A0A5C5UJU8</accession>
<comment type="caution">
    <text evidence="2">The sequence shown here is derived from an EMBL/GenBank/DDBJ whole genome shotgun (WGS) entry which is preliminary data.</text>
</comment>
<sequence>MSDANALPAREDQTFRVFEGEPHYIDGYVPSSLDSQHSSLLRASTWIGMGVVLAAVAGVGTLVFGLATQSVGSQENSGFFTVLGIIMTVAFLVLGFGLIHYGRRHYRAYVAATGRKH</sequence>
<feature type="transmembrane region" description="Helical" evidence="1">
    <location>
        <begin position="79"/>
        <end position="99"/>
    </location>
</feature>
<evidence type="ECO:0008006" key="4">
    <source>
        <dbReference type="Google" id="ProtNLM"/>
    </source>
</evidence>
<evidence type="ECO:0000313" key="3">
    <source>
        <dbReference type="Proteomes" id="UP000320791"/>
    </source>
</evidence>
<protein>
    <recommendedName>
        <fullName evidence="4">DUF202 domain-containing protein</fullName>
    </recommendedName>
</protein>
<dbReference type="EMBL" id="VOHM01000010">
    <property type="protein sequence ID" value="TWT25635.1"/>
    <property type="molecule type" value="Genomic_DNA"/>
</dbReference>
<proteinExistence type="predicted"/>
<dbReference type="OrthoDB" id="4422894at2"/>
<dbReference type="Proteomes" id="UP000320791">
    <property type="component" value="Unassembled WGS sequence"/>
</dbReference>
<dbReference type="RefSeq" id="WP_146324183.1">
    <property type="nucleotide sequence ID" value="NZ_BAABLR010000073.1"/>
</dbReference>